<dbReference type="PANTHER" id="PTHR30157">
    <property type="entry name" value="FERRIC REDUCTASE, NADPH-DEPENDENT"/>
    <property type="match status" value="1"/>
</dbReference>
<reference evidence="2" key="1">
    <citation type="submission" date="2021-01" db="EMBL/GenBank/DDBJ databases">
        <title>Novel species in genus Nocardioides.</title>
        <authorList>
            <person name="Zhang G."/>
        </authorList>
    </citation>
    <scope>NUCLEOTIDE SEQUENCE</scope>
    <source>
        <strain evidence="2">Zg-536</strain>
    </source>
</reference>
<dbReference type="InterPro" id="IPR017927">
    <property type="entry name" value="FAD-bd_FR_type"/>
</dbReference>
<dbReference type="InterPro" id="IPR013113">
    <property type="entry name" value="SIP_FAD-bd"/>
</dbReference>
<dbReference type="AlphaFoldDB" id="A0A939BVF8"/>
<feature type="domain" description="FAD-binding FR-type" evidence="1">
    <location>
        <begin position="25"/>
        <end position="140"/>
    </location>
</feature>
<sequence>MPGVRRGEVRLPFVTTSEKPAKPAKPLTELTVLARHRVSPSMVRLDLGGDLSAFAGSAFTDRYVKLVFPEAGQDAASALAAGARPTLRTYTALDPDVAAGTLSIDFVVHGDEGVAGTWAAKAQPGDTITVRGPGGAYAPDPDADWHLFAGDEAAIPAIRQSLADLAAKAPYARGHVVVQVDGPAHEQDLPAPEGVEVTWLHRTAPTHPDLATAVRALPWPEGRVHAFVHGEGEAVMKGVRPYLLRERAVPRDDVSISAYWRRGRTEEAFREWKAELARTETQEVPT</sequence>
<proteinExistence type="predicted"/>
<comment type="caution">
    <text evidence="2">The sequence shown here is derived from an EMBL/GenBank/DDBJ whole genome shotgun (WGS) entry which is preliminary data.</text>
</comment>
<evidence type="ECO:0000313" key="2">
    <source>
        <dbReference type="EMBL" id="MBM9459522.1"/>
    </source>
</evidence>
<evidence type="ECO:0000259" key="1">
    <source>
        <dbReference type="PROSITE" id="PS51384"/>
    </source>
</evidence>
<dbReference type="Gene3D" id="3.40.50.80">
    <property type="entry name" value="Nucleotide-binding domain of ferredoxin-NADP reductase (FNR) module"/>
    <property type="match status" value="1"/>
</dbReference>
<dbReference type="Pfam" id="PF04954">
    <property type="entry name" value="SIP"/>
    <property type="match status" value="1"/>
</dbReference>
<dbReference type="Proteomes" id="UP000663791">
    <property type="component" value="Unassembled WGS sequence"/>
</dbReference>
<protein>
    <submittedName>
        <fullName evidence="2">Siderophore-interacting protein</fullName>
    </submittedName>
</protein>
<dbReference type="Pfam" id="PF08021">
    <property type="entry name" value="FAD_binding_9"/>
    <property type="match status" value="1"/>
</dbReference>
<dbReference type="InterPro" id="IPR017938">
    <property type="entry name" value="Riboflavin_synthase-like_b-brl"/>
</dbReference>
<dbReference type="PROSITE" id="PS51384">
    <property type="entry name" value="FAD_FR"/>
    <property type="match status" value="1"/>
</dbReference>
<dbReference type="InterPro" id="IPR039261">
    <property type="entry name" value="FNR_nucleotide-bd"/>
</dbReference>
<dbReference type="EMBL" id="JAERTX010000005">
    <property type="protein sequence ID" value="MBM9459522.1"/>
    <property type="molecule type" value="Genomic_DNA"/>
</dbReference>
<organism evidence="2 3">
    <name type="scientific">Nocardioides faecalis</name>
    <dbReference type="NCBI Taxonomy" id="2803858"/>
    <lineage>
        <taxon>Bacteria</taxon>
        <taxon>Bacillati</taxon>
        <taxon>Actinomycetota</taxon>
        <taxon>Actinomycetes</taxon>
        <taxon>Propionibacteriales</taxon>
        <taxon>Nocardioidaceae</taxon>
        <taxon>Nocardioides</taxon>
    </lineage>
</organism>
<evidence type="ECO:0000313" key="3">
    <source>
        <dbReference type="Proteomes" id="UP000663791"/>
    </source>
</evidence>
<dbReference type="SUPFAM" id="SSF63380">
    <property type="entry name" value="Riboflavin synthase domain-like"/>
    <property type="match status" value="1"/>
</dbReference>
<dbReference type="PANTHER" id="PTHR30157:SF0">
    <property type="entry name" value="NADPH-DEPENDENT FERRIC-CHELATE REDUCTASE"/>
    <property type="match status" value="1"/>
</dbReference>
<gene>
    <name evidence="2" type="ORF">JK386_06375</name>
</gene>
<dbReference type="Gene3D" id="2.40.30.10">
    <property type="entry name" value="Translation factors"/>
    <property type="match status" value="1"/>
</dbReference>
<keyword evidence="3" id="KW-1185">Reference proteome</keyword>
<name>A0A939BVF8_9ACTN</name>
<dbReference type="InterPro" id="IPR039374">
    <property type="entry name" value="SIP_fam"/>
</dbReference>
<dbReference type="InterPro" id="IPR007037">
    <property type="entry name" value="SIP_rossman_dom"/>
</dbReference>
<dbReference type="CDD" id="cd06193">
    <property type="entry name" value="siderophore_interacting"/>
    <property type="match status" value="1"/>
</dbReference>
<accession>A0A939BVF8</accession>
<dbReference type="GO" id="GO:0016491">
    <property type="term" value="F:oxidoreductase activity"/>
    <property type="evidence" value="ECO:0007669"/>
    <property type="project" value="InterPro"/>
</dbReference>